<dbReference type="PANTHER" id="PTHR43744">
    <property type="entry name" value="ABC TRANSPORTER PERMEASE PROTEIN MG189-RELATED-RELATED"/>
    <property type="match status" value="1"/>
</dbReference>
<evidence type="ECO:0000256" key="4">
    <source>
        <dbReference type="ARBA" id="ARBA00022692"/>
    </source>
</evidence>
<evidence type="ECO:0000256" key="5">
    <source>
        <dbReference type="ARBA" id="ARBA00022989"/>
    </source>
</evidence>
<name>A0A7M4DPK4_9MICO</name>
<proteinExistence type="inferred from homology"/>
<comment type="caution">
    <text evidence="10">The sequence shown here is derived from an EMBL/GenBank/DDBJ whole genome shotgun (WGS) entry which is preliminary data.</text>
</comment>
<evidence type="ECO:0000256" key="8">
    <source>
        <dbReference type="SAM" id="MobiDB-lite"/>
    </source>
</evidence>
<feature type="transmembrane region" description="Helical" evidence="7">
    <location>
        <begin position="123"/>
        <end position="141"/>
    </location>
</feature>
<dbReference type="Proteomes" id="UP000419743">
    <property type="component" value="Unassembled WGS sequence"/>
</dbReference>
<evidence type="ECO:0000256" key="6">
    <source>
        <dbReference type="ARBA" id="ARBA00023136"/>
    </source>
</evidence>
<evidence type="ECO:0000313" key="11">
    <source>
        <dbReference type="Proteomes" id="UP000419743"/>
    </source>
</evidence>
<keyword evidence="2 7" id="KW-0813">Transport</keyword>
<feature type="transmembrane region" description="Helical" evidence="7">
    <location>
        <begin position="264"/>
        <end position="285"/>
    </location>
</feature>
<evidence type="ECO:0000256" key="1">
    <source>
        <dbReference type="ARBA" id="ARBA00004651"/>
    </source>
</evidence>
<dbReference type="AlphaFoldDB" id="A0A7M4DPK4"/>
<evidence type="ECO:0000256" key="3">
    <source>
        <dbReference type="ARBA" id="ARBA00022475"/>
    </source>
</evidence>
<feature type="domain" description="ABC transmembrane type-1" evidence="9">
    <location>
        <begin position="93"/>
        <end position="285"/>
    </location>
</feature>
<evidence type="ECO:0000313" key="10">
    <source>
        <dbReference type="EMBL" id="VZO39398.1"/>
    </source>
</evidence>
<keyword evidence="6 7" id="KW-0472">Membrane</keyword>
<comment type="similarity">
    <text evidence="7">Belongs to the binding-protein-dependent transport system permease family.</text>
</comment>
<keyword evidence="4 7" id="KW-0812">Transmembrane</keyword>
<evidence type="ECO:0000256" key="2">
    <source>
        <dbReference type="ARBA" id="ARBA00022448"/>
    </source>
</evidence>
<evidence type="ECO:0000259" key="9">
    <source>
        <dbReference type="PROSITE" id="PS50928"/>
    </source>
</evidence>
<dbReference type="InterPro" id="IPR035906">
    <property type="entry name" value="MetI-like_sf"/>
</dbReference>
<dbReference type="Gene3D" id="1.10.3720.10">
    <property type="entry name" value="MetI-like"/>
    <property type="match status" value="1"/>
</dbReference>
<comment type="subcellular location">
    <subcellularLocation>
        <location evidence="1 7">Cell membrane</location>
        <topology evidence="1 7">Multi-pass membrane protein</topology>
    </subcellularLocation>
</comment>
<dbReference type="EMBL" id="CACRYJ010000059">
    <property type="protein sequence ID" value="VZO39398.1"/>
    <property type="molecule type" value="Genomic_DNA"/>
</dbReference>
<feature type="transmembrane region" description="Helical" evidence="7">
    <location>
        <begin position="205"/>
        <end position="230"/>
    </location>
</feature>
<feature type="transmembrane region" description="Helical" evidence="7">
    <location>
        <begin position="161"/>
        <end position="184"/>
    </location>
</feature>
<dbReference type="InterPro" id="IPR000515">
    <property type="entry name" value="MetI-like"/>
</dbReference>
<keyword evidence="5 7" id="KW-1133">Transmembrane helix</keyword>
<gene>
    <name evidence="10" type="primary">araQ_49</name>
    <name evidence="10" type="ORF">HALOF300_04086</name>
</gene>
<feature type="transmembrane region" description="Helical" evidence="7">
    <location>
        <begin position="31"/>
        <end position="52"/>
    </location>
</feature>
<sequence length="300" mass="33308">MMTTTVTRPAPEASVRGSRAVRPARRRPGRVALYVAITLGAAAMVYPIAWMFSASLKPDEEIFTNIGLIPSTFDLSNYVEGWFGLSQPFSTFFLNSFLLGAAAVVGNLVSCSLAAYAFARLNFFARGFWFAIMMGTIMLPYHVTLIPQYTLFFELGWVNTYLPLIVPKLLATDAFFIFLFIQFIRGIPRELDQAAMIDGAGPVRIFGWIVLPLLRPALVTGAIFTFMWTYNDFLSQLIYLSDQRLFTVPLALRAFLDTTGQSSWGPMFAMSALSLVPLIVIFALFQRQIVEGLATSGLKG</sequence>
<feature type="transmembrane region" description="Helical" evidence="7">
    <location>
        <begin position="92"/>
        <end position="116"/>
    </location>
</feature>
<dbReference type="PROSITE" id="PS50928">
    <property type="entry name" value="ABC_TM1"/>
    <property type="match status" value="1"/>
</dbReference>
<dbReference type="CDD" id="cd06261">
    <property type="entry name" value="TM_PBP2"/>
    <property type="match status" value="1"/>
</dbReference>
<feature type="region of interest" description="Disordered" evidence="8">
    <location>
        <begin position="1"/>
        <end position="22"/>
    </location>
</feature>
<dbReference type="Pfam" id="PF00528">
    <property type="entry name" value="BPD_transp_1"/>
    <property type="match status" value="1"/>
</dbReference>
<accession>A0A7M4DPK4</accession>
<dbReference type="RefSeq" id="WP_408636978.1">
    <property type="nucleotide sequence ID" value="NZ_CACRYJ010000059.1"/>
</dbReference>
<organism evidence="10 11">
    <name type="scientific">Occultella aeris</name>
    <dbReference type="NCBI Taxonomy" id="2761496"/>
    <lineage>
        <taxon>Bacteria</taxon>
        <taxon>Bacillati</taxon>
        <taxon>Actinomycetota</taxon>
        <taxon>Actinomycetes</taxon>
        <taxon>Micrococcales</taxon>
        <taxon>Ruaniaceae</taxon>
        <taxon>Occultella</taxon>
    </lineage>
</organism>
<dbReference type="GO" id="GO:0055085">
    <property type="term" value="P:transmembrane transport"/>
    <property type="evidence" value="ECO:0007669"/>
    <property type="project" value="InterPro"/>
</dbReference>
<dbReference type="PANTHER" id="PTHR43744:SF6">
    <property type="entry name" value="ABC TRANSPORTER PERMEASE PROTEIN YESQ-RELATED"/>
    <property type="match status" value="1"/>
</dbReference>
<reference evidence="10 11" key="1">
    <citation type="submission" date="2019-11" db="EMBL/GenBank/DDBJ databases">
        <authorList>
            <person name="Criscuolo A."/>
        </authorList>
    </citation>
    <scope>NUCLEOTIDE SEQUENCE [LARGE SCALE GENOMIC DNA]</scope>
    <source>
        <strain evidence="10">CIP111667</strain>
    </source>
</reference>
<dbReference type="SUPFAM" id="SSF161098">
    <property type="entry name" value="MetI-like"/>
    <property type="match status" value="1"/>
</dbReference>
<protein>
    <submittedName>
        <fullName evidence="10">L-arabinose transport system permease protein AraQ</fullName>
    </submittedName>
</protein>
<dbReference type="GO" id="GO:0005886">
    <property type="term" value="C:plasma membrane"/>
    <property type="evidence" value="ECO:0007669"/>
    <property type="project" value="UniProtKB-SubCell"/>
</dbReference>
<keyword evidence="11" id="KW-1185">Reference proteome</keyword>
<evidence type="ECO:0000256" key="7">
    <source>
        <dbReference type="RuleBase" id="RU363032"/>
    </source>
</evidence>
<keyword evidence="3" id="KW-1003">Cell membrane</keyword>